<dbReference type="AlphaFoldDB" id="A0A379PJA5"/>
<sequence>MVRQYLCNRSTDVKEGAIGYAVGTLPQRPGLLGRLLARGDAVSIERGVLVIAPASGKCVPPNWLSDNGDMLVRQILGVTGQDAYRYQGHKTGHYGPHRSAGLTLQFQSVMTDDEAYAIFNTELTRARNTASGKKGDPLPAGQFRAASGSHLMKFWQTTGIALKRLAAMHDYIGRLRNVLISASPTRGRDDGRLDAGSLRVLNISSALIRQAMELDKQPTKTEQATDKPRTRRPYKDITQAQHSCGVQPVMTARENQYGNKVIRERGNTGTIEAIHSRKLPQEQSVDEWLADFDSVI</sequence>
<protein>
    <submittedName>
        <fullName evidence="1">Uncharacterized protein</fullName>
    </submittedName>
</protein>
<gene>
    <name evidence="1" type="ORF">NCTC10692_04883</name>
</gene>
<evidence type="ECO:0000313" key="1">
    <source>
        <dbReference type="EMBL" id="SUE72727.1"/>
    </source>
</evidence>
<dbReference type="RefSeq" id="WP_244597311.1">
    <property type="nucleotide sequence ID" value="NZ_FNZC01000064.1"/>
</dbReference>
<accession>A0A379PJA5</accession>
<dbReference type="EMBL" id="UGUV01000003">
    <property type="protein sequence ID" value="SUE72727.1"/>
    <property type="molecule type" value="Genomic_DNA"/>
</dbReference>
<reference evidence="1 2" key="1">
    <citation type="submission" date="2018-06" db="EMBL/GenBank/DDBJ databases">
        <authorList>
            <consortium name="Pathogen Informatics"/>
            <person name="Doyle S."/>
        </authorList>
    </citation>
    <scope>NUCLEOTIDE SEQUENCE [LARGE SCALE GENOMIC DNA]</scope>
    <source>
        <strain evidence="1 2">NCTC10692</strain>
    </source>
</reference>
<dbReference type="Proteomes" id="UP000255303">
    <property type="component" value="Unassembled WGS sequence"/>
</dbReference>
<organism evidence="1 2">
    <name type="scientific">Ectopseudomonas oleovorans</name>
    <name type="common">Pseudomonas oleovorans</name>
    <dbReference type="NCBI Taxonomy" id="301"/>
    <lineage>
        <taxon>Bacteria</taxon>
        <taxon>Pseudomonadati</taxon>
        <taxon>Pseudomonadota</taxon>
        <taxon>Gammaproteobacteria</taxon>
        <taxon>Pseudomonadales</taxon>
        <taxon>Pseudomonadaceae</taxon>
        <taxon>Ectopseudomonas</taxon>
    </lineage>
</organism>
<name>A0A379PJA5_ECTOL</name>
<evidence type="ECO:0000313" key="2">
    <source>
        <dbReference type="Proteomes" id="UP000255303"/>
    </source>
</evidence>
<proteinExistence type="predicted"/>